<dbReference type="Proteomes" id="UP000442535">
    <property type="component" value="Unassembled WGS sequence"/>
</dbReference>
<dbReference type="RefSeq" id="WP_154545765.1">
    <property type="nucleotide sequence ID" value="NZ_VUMY01000016.1"/>
</dbReference>
<dbReference type="Pfam" id="PF16268">
    <property type="entry name" value="DUF4921"/>
    <property type="match status" value="1"/>
</dbReference>
<feature type="domain" description="DUF4921" evidence="2">
    <location>
        <begin position="19"/>
        <end position="444"/>
    </location>
</feature>
<dbReference type="Gene3D" id="3.30.428.10">
    <property type="entry name" value="HIT-like"/>
    <property type="match status" value="1"/>
</dbReference>
<accession>A0A7K0K472</accession>
<comment type="caution">
    <text evidence="3">The sequence shown here is derived from an EMBL/GenBank/DDBJ whole genome shotgun (WGS) entry which is preliminary data.</text>
</comment>
<organism evidence="3 4">
    <name type="scientific">Mobiluncus porci</name>
    <dbReference type="NCBI Taxonomy" id="2652278"/>
    <lineage>
        <taxon>Bacteria</taxon>
        <taxon>Bacillati</taxon>
        <taxon>Actinomycetota</taxon>
        <taxon>Actinomycetes</taxon>
        <taxon>Actinomycetales</taxon>
        <taxon>Actinomycetaceae</taxon>
        <taxon>Mobiluncus</taxon>
    </lineage>
</organism>
<keyword evidence="4" id="KW-1185">Reference proteome</keyword>
<evidence type="ECO:0000256" key="1">
    <source>
        <dbReference type="SAM" id="MobiDB-lite"/>
    </source>
</evidence>
<sequence>MNANLRAELALDPDPLDRLTDGTIKQRNPLTGTQVWTVPGRAKRPSSHRDDGHEIPGRDLKPEDFTDTCAFCTNRYSDTPPEKSRLVKGVDGHFHKIEGLPAKSMHDMVAEFRRIPNLYEIVSYDYWHLNHNHYPSEEQNRRMAAYLATPEGYDHVLHVVKMRLQASGEGDPNDLPDEKLVQYATGLFAGGHDVIVAKRHYIDGATKDTQNASAGTLSVAEHRAYTGYTIAAMEDLYGLNPAVKYVTAFQNWLKPAGASFDHLHKQLVAVDEYGVQIEQESQRVAANPLIYDQILHYAAHRQMAVLGNEHAIGFADFGHRYPTLAVWALGPALLPWEYSREQVDGISDVLHALHCALGPDTPTNEEWYHRPVDLEVPMRFRILLKRRTSTIAGFEGATRIYLNSVDPWTLRDEIVERLLQLREQGLIAESLEIGNEYRLPDNPLGDFSSRVAEFRSH</sequence>
<feature type="compositionally biased region" description="Basic and acidic residues" evidence="1">
    <location>
        <begin position="47"/>
        <end position="60"/>
    </location>
</feature>
<dbReference type="AlphaFoldDB" id="A0A7K0K472"/>
<protein>
    <submittedName>
        <fullName evidence="3">DUF4921 family protein</fullName>
    </submittedName>
</protein>
<reference evidence="3 4" key="1">
    <citation type="submission" date="2019-08" db="EMBL/GenBank/DDBJ databases">
        <title>In-depth cultivation of the pig gut microbiome towards novel bacterial diversity and tailored functional studies.</title>
        <authorList>
            <person name="Wylensek D."/>
            <person name="Hitch T.C.A."/>
            <person name="Clavel T."/>
        </authorList>
    </citation>
    <scope>NUCLEOTIDE SEQUENCE [LARGE SCALE GENOMIC DNA]</scope>
    <source>
        <strain evidence="3 4">RF-GAM-744-WT-7</strain>
    </source>
</reference>
<evidence type="ECO:0000259" key="2">
    <source>
        <dbReference type="Pfam" id="PF16268"/>
    </source>
</evidence>
<dbReference type="InterPro" id="IPR032576">
    <property type="entry name" value="DUF4921"/>
</dbReference>
<evidence type="ECO:0000313" key="4">
    <source>
        <dbReference type="Proteomes" id="UP000442535"/>
    </source>
</evidence>
<evidence type="ECO:0000313" key="3">
    <source>
        <dbReference type="EMBL" id="MST50272.1"/>
    </source>
</evidence>
<name>A0A7K0K472_9ACTO</name>
<dbReference type="InterPro" id="IPR036265">
    <property type="entry name" value="HIT-like_sf"/>
</dbReference>
<feature type="region of interest" description="Disordered" evidence="1">
    <location>
        <begin position="39"/>
        <end position="60"/>
    </location>
</feature>
<gene>
    <name evidence="3" type="ORF">FYJ63_08525</name>
</gene>
<dbReference type="EMBL" id="VUMY01000016">
    <property type="protein sequence ID" value="MST50272.1"/>
    <property type="molecule type" value="Genomic_DNA"/>
</dbReference>
<proteinExistence type="predicted"/>
<dbReference type="SUPFAM" id="SSF54197">
    <property type="entry name" value="HIT-like"/>
    <property type="match status" value="1"/>
</dbReference>